<dbReference type="PROSITE" id="PS51892">
    <property type="entry name" value="SUBTILASE"/>
    <property type="match status" value="1"/>
</dbReference>
<dbReference type="CDD" id="cd04077">
    <property type="entry name" value="Peptidases_S8_PCSK9_ProteinaseK_like"/>
    <property type="match status" value="1"/>
</dbReference>
<proteinExistence type="inferred from homology"/>
<dbReference type="PROSITE" id="PS00136">
    <property type="entry name" value="SUBTILASE_ASP"/>
    <property type="match status" value="1"/>
</dbReference>
<keyword evidence="7" id="KW-0732">Signal</keyword>
<dbReference type="Pfam" id="PF00082">
    <property type="entry name" value="Peptidase_S8"/>
    <property type="match status" value="1"/>
</dbReference>
<evidence type="ECO:0000256" key="1">
    <source>
        <dbReference type="ARBA" id="ARBA00011073"/>
    </source>
</evidence>
<feature type="active site" description="Charge relay system" evidence="5">
    <location>
        <position position="196"/>
    </location>
</feature>
<feature type="chain" id="PRO_5042982332" description="Peptidase S8/S53 domain-containing protein" evidence="7">
    <location>
        <begin position="18"/>
        <end position="410"/>
    </location>
</feature>
<dbReference type="FunFam" id="3.40.50.200:FF:000007">
    <property type="entry name" value="Subtilisin-like serine protease"/>
    <property type="match status" value="1"/>
</dbReference>
<evidence type="ECO:0000256" key="5">
    <source>
        <dbReference type="PROSITE-ProRule" id="PRU01240"/>
    </source>
</evidence>
<keyword evidence="2 5" id="KW-0645">Protease</keyword>
<dbReference type="InterPro" id="IPR036852">
    <property type="entry name" value="Peptidase_S8/S53_dom_sf"/>
</dbReference>
<dbReference type="SUPFAM" id="SSF52743">
    <property type="entry name" value="Subtilisin-like"/>
    <property type="match status" value="1"/>
</dbReference>
<keyword evidence="10" id="KW-1185">Reference proteome</keyword>
<evidence type="ECO:0000259" key="8">
    <source>
        <dbReference type="Pfam" id="PF00082"/>
    </source>
</evidence>
<dbReference type="AlphaFoldDB" id="A0AAN9YJT0"/>
<evidence type="ECO:0000256" key="6">
    <source>
        <dbReference type="RuleBase" id="RU003355"/>
    </source>
</evidence>
<comment type="similarity">
    <text evidence="1 5 6">Belongs to the peptidase S8 family.</text>
</comment>
<evidence type="ECO:0000256" key="7">
    <source>
        <dbReference type="SAM" id="SignalP"/>
    </source>
</evidence>
<dbReference type="InterPro" id="IPR050131">
    <property type="entry name" value="Peptidase_S8_subtilisin-like"/>
</dbReference>
<name>A0AAN9YJT0_9PEZI</name>
<accession>A0AAN9YJT0</accession>
<keyword evidence="3 5" id="KW-0378">Hydrolase</keyword>
<comment type="caution">
    <text evidence="9">The sequence shown here is derived from an EMBL/GenBank/DDBJ whole genome shotgun (WGS) entry which is preliminary data.</text>
</comment>
<sequence>MKIITLFLFFLAALAFAKAPLRNHNAQDSRPDNYIVVLKKGLDASRVAEHLSYMRAASSMLPGGHRGLRRTYSINAFNAYHVECDAGMLEEIRNNDIDGVAKILAPVSNKAAEDESLLHRDAPDTENVPWGLGRVSHRKPGASLYLQDELPRQTYAYIVDTGIRITHQEFGGRARWGATFLDEGSEEDLDFDEEGHGTHVAAIVAGNTVGVDNHTIPIAVKVMSGEAGSWSTIVKGIEWAVTHATDTGTISRSVINLSLGGSKIDAADDAIKSTIQAGMTVVVAAGNEDHNACDSSPAGVTEAITVGNIDRHDNRLAGSSWGECLDLFAPGVDIYSAFSTNDTSYETLTGTSMSSPHVAGLVTYLMSRESNLTTPAQVQDRIKDLATKDKVHDPLWSPNLIAFNGNAGEL</sequence>
<dbReference type="GO" id="GO:0006508">
    <property type="term" value="P:proteolysis"/>
    <property type="evidence" value="ECO:0007669"/>
    <property type="project" value="UniProtKB-KW"/>
</dbReference>
<evidence type="ECO:0000313" key="10">
    <source>
        <dbReference type="Proteomes" id="UP001320420"/>
    </source>
</evidence>
<dbReference type="InterPro" id="IPR023827">
    <property type="entry name" value="Peptidase_S8_Asp-AS"/>
</dbReference>
<dbReference type="PROSITE" id="PS00138">
    <property type="entry name" value="SUBTILASE_SER"/>
    <property type="match status" value="1"/>
</dbReference>
<dbReference type="InterPro" id="IPR034193">
    <property type="entry name" value="PCSK9_ProteinaseK-like"/>
</dbReference>
<protein>
    <recommendedName>
        <fullName evidence="8">Peptidase S8/S53 domain-containing protein</fullName>
    </recommendedName>
</protein>
<dbReference type="PANTHER" id="PTHR43806">
    <property type="entry name" value="PEPTIDASE S8"/>
    <property type="match status" value="1"/>
</dbReference>
<dbReference type="InterPro" id="IPR015500">
    <property type="entry name" value="Peptidase_S8_subtilisin-rel"/>
</dbReference>
<dbReference type="PRINTS" id="PR00723">
    <property type="entry name" value="SUBTILISIN"/>
</dbReference>
<keyword evidence="4 5" id="KW-0720">Serine protease</keyword>
<dbReference type="SUPFAM" id="SSF54897">
    <property type="entry name" value="Protease propeptides/inhibitors"/>
    <property type="match status" value="1"/>
</dbReference>
<dbReference type="EMBL" id="JAKJXP020000087">
    <property type="protein sequence ID" value="KAK7747738.1"/>
    <property type="molecule type" value="Genomic_DNA"/>
</dbReference>
<dbReference type="Proteomes" id="UP001320420">
    <property type="component" value="Unassembled WGS sequence"/>
</dbReference>
<evidence type="ECO:0000256" key="4">
    <source>
        <dbReference type="ARBA" id="ARBA00022825"/>
    </source>
</evidence>
<dbReference type="Gene3D" id="3.40.50.200">
    <property type="entry name" value="Peptidase S8/S53 domain"/>
    <property type="match status" value="1"/>
</dbReference>
<dbReference type="InterPro" id="IPR023828">
    <property type="entry name" value="Peptidase_S8_Ser-AS"/>
</dbReference>
<feature type="active site" description="Charge relay system" evidence="5">
    <location>
        <position position="160"/>
    </location>
</feature>
<feature type="signal peptide" evidence="7">
    <location>
        <begin position="1"/>
        <end position="17"/>
    </location>
</feature>
<evidence type="ECO:0000256" key="2">
    <source>
        <dbReference type="ARBA" id="ARBA00022670"/>
    </source>
</evidence>
<dbReference type="InterPro" id="IPR000209">
    <property type="entry name" value="Peptidase_S8/S53_dom"/>
</dbReference>
<dbReference type="PANTHER" id="PTHR43806:SF11">
    <property type="entry name" value="CEREVISIN-RELATED"/>
    <property type="match status" value="1"/>
</dbReference>
<feature type="domain" description="Peptidase S8/S53" evidence="8">
    <location>
        <begin position="158"/>
        <end position="389"/>
    </location>
</feature>
<dbReference type="GO" id="GO:0004252">
    <property type="term" value="F:serine-type endopeptidase activity"/>
    <property type="evidence" value="ECO:0007669"/>
    <property type="project" value="UniProtKB-UniRule"/>
</dbReference>
<feature type="active site" description="Charge relay system" evidence="5">
    <location>
        <position position="352"/>
    </location>
</feature>
<gene>
    <name evidence="9" type="ORF">SLS62_008882</name>
</gene>
<evidence type="ECO:0000313" key="9">
    <source>
        <dbReference type="EMBL" id="KAK7747738.1"/>
    </source>
</evidence>
<reference evidence="9 10" key="1">
    <citation type="submission" date="2024-02" db="EMBL/GenBank/DDBJ databases">
        <title>De novo assembly and annotation of 12 fungi associated with fruit tree decline syndrome in Ontario, Canada.</title>
        <authorList>
            <person name="Sulman M."/>
            <person name="Ellouze W."/>
            <person name="Ilyukhin E."/>
        </authorList>
    </citation>
    <scope>NUCLEOTIDE SEQUENCE [LARGE SCALE GENOMIC DNA]</scope>
    <source>
        <strain evidence="9 10">M11/M66-122</strain>
    </source>
</reference>
<organism evidence="9 10">
    <name type="scientific">Diatrype stigma</name>
    <dbReference type="NCBI Taxonomy" id="117547"/>
    <lineage>
        <taxon>Eukaryota</taxon>
        <taxon>Fungi</taxon>
        <taxon>Dikarya</taxon>
        <taxon>Ascomycota</taxon>
        <taxon>Pezizomycotina</taxon>
        <taxon>Sordariomycetes</taxon>
        <taxon>Xylariomycetidae</taxon>
        <taxon>Xylariales</taxon>
        <taxon>Diatrypaceae</taxon>
        <taxon>Diatrype</taxon>
    </lineage>
</organism>
<evidence type="ECO:0000256" key="3">
    <source>
        <dbReference type="ARBA" id="ARBA00022801"/>
    </source>
</evidence>